<dbReference type="SUPFAM" id="SSF53474">
    <property type="entry name" value="alpha/beta-Hydrolases"/>
    <property type="match status" value="1"/>
</dbReference>
<dbReference type="InterPro" id="IPR029058">
    <property type="entry name" value="AB_hydrolase_fold"/>
</dbReference>
<dbReference type="Pfam" id="PF12146">
    <property type="entry name" value="Hydrolase_4"/>
    <property type="match status" value="1"/>
</dbReference>
<dbReference type="EMBL" id="HBGV01012425">
    <property type="protein sequence ID" value="CAD9500412.1"/>
    <property type="molecule type" value="Transcribed_RNA"/>
</dbReference>
<dbReference type="Gene3D" id="3.40.50.1820">
    <property type="entry name" value="alpha/beta hydrolase"/>
    <property type="match status" value="1"/>
</dbReference>
<feature type="domain" description="Serine aminopeptidase S33" evidence="1">
    <location>
        <begin position="51"/>
        <end position="295"/>
    </location>
</feature>
<dbReference type="AlphaFoldDB" id="A0A7S2MT06"/>
<evidence type="ECO:0000313" key="2">
    <source>
        <dbReference type="EMBL" id="CAD9500412.1"/>
    </source>
</evidence>
<proteinExistence type="predicted"/>
<gene>
    <name evidence="2" type="ORF">HTAM1171_LOCUS7605</name>
</gene>
<name>A0A7S2MT06_9STRA</name>
<dbReference type="PANTHER" id="PTHR11614">
    <property type="entry name" value="PHOSPHOLIPASE-RELATED"/>
    <property type="match status" value="1"/>
</dbReference>
<protein>
    <recommendedName>
        <fullName evidence="1">Serine aminopeptidase S33 domain-containing protein</fullName>
    </recommendedName>
</protein>
<accession>A0A7S2MT06</accession>
<evidence type="ECO:0000259" key="1">
    <source>
        <dbReference type="Pfam" id="PF12146"/>
    </source>
</evidence>
<dbReference type="InterPro" id="IPR051044">
    <property type="entry name" value="MAG_DAG_Lipase"/>
</dbReference>
<sequence length="337" mass="37082">MANKKINARDIPETDEEKKLPKDLEVQYFTNRRSQSLRTVTMRARGENASSPKARVVFITGLTDHCTRNGYVYMYESLASAGADVHSIDLHGQGRSEGLPRSYCNKFDDHVDDAEEFVAKCRAGDDGKAPLIIMGQSMGALIAAHTALRLGNENVAGLVATSPAFGVVYDFVKKVQLKAVPVLDALMPKAKMVDAVRAEDLTRNKEEVEINKVDPLIVHGKTPVRTGRVIVNAMKDLKEKRSEIKCPVLLLHGTKDMITCVDSCVDFYKNVGTPKEKKCFLRCPGVYHELYNEPEKDIMVGEIVKFAVSGGTELPDKKDADADGIVALDFSSFNSSS</sequence>
<organism evidence="2">
    <name type="scientific">Helicotheca tamesis</name>
    <dbReference type="NCBI Taxonomy" id="374047"/>
    <lineage>
        <taxon>Eukaryota</taxon>
        <taxon>Sar</taxon>
        <taxon>Stramenopiles</taxon>
        <taxon>Ochrophyta</taxon>
        <taxon>Bacillariophyta</taxon>
        <taxon>Mediophyceae</taxon>
        <taxon>Lithodesmiophycidae</taxon>
        <taxon>Lithodesmiales</taxon>
        <taxon>Lithodesmiaceae</taxon>
        <taxon>Helicotheca</taxon>
    </lineage>
</organism>
<dbReference type="InterPro" id="IPR022742">
    <property type="entry name" value="Hydrolase_4"/>
</dbReference>
<reference evidence="2" key="1">
    <citation type="submission" date="2021-01" db="EMBL/GenBank/DDBJ databases">
        <authorList>
            <person name="Corre E."/>
            <person name="Pelletier E."/>
            <person name="Niang G."/>
            <person name="Scheremetjew M."/>
            <person name="Finn R."/>
            <person name="Kale V."/>
            <person name="Holt S."/>
            <person name="Cochrane G."/>
            <person name="Meng A."/>
            <person name="Brown T."/>
            <person name="Cohen L."/>
        </authorList>
    </citation>
    <scope>NUCLEOTIDE SEQUENCE</scope>
    <source>
        <strain evidence="2">CCMP826</strain>
    </source>
</reference>